<name>A0A164VC00_9CRUS</name>
<accession>A0A164VC00</accession>
<keyword evidence="2" id="KW-1185">Reference proteome</keyword>
<gene>
    <name evidence="1" type="ORF">APZ42_023008</name>
</gene>
<dbReference type="EMBL" id="LRGB01001363">
    <property type="protein sequence ID" value="KZS12173.1"/>
    <property type="molecule type" value="Genomic_DNA"/>
</dbReference>
<evidence type="ECO:0000313" key="2">
    <source>
        <dbReference type="Proteomes" id="UP000076858"/>
    </source>
</evidence>
<organism evidence="1 2">
    <name type="scientific">Daphnia magna</name>
    <dbReference type="NCBI Taxonomy" id="35525"/>
    <lineage>
        <taxon>Eukaryota</taxon>
        <taxon>Metazoa</taxon>
        <taxon>Ecdysozoa</taxon>
        <taxon>Arthropoda</taxon>
        <taxon>Crustacea</taxon>
        <taxon>Branchiopoda</taxon>
        <taxon>Diplostraca</taxon>
        <taxon>Cladocera</taxon>
        <taxon>Anomopoda</taxon>
        <taxon>Daphniidae</taxon>
        <taxon>Daphnia</taxon>
    </lineage>
</organism>
<evidence type="ECO:0000313" key="1">
    <source>
        <dbReference type="EMBL" id="KZS12173.1"/>
    </source>
</evidence>
<dbReference type="Proteomes" id="UP000076858">
    <property type="component" value="Unassembled WGS sequence"/>
</dbReference>
<protein>
    <submittedName>
        <fullName evidence="1">Uncharacterized protein</fullName>
    </submittedName>
</protein>
<reference evidence="1 2" key="1">
    <citation type="submission" date="2016-03" db="EMBL/GenBank/DDBJ databases">
        <title>EvidentialGene: Evidence-directed Construction of Genes on Genomes.</title>
        <authorList>
            <person name="Gilbert D.G."/>
            <person name="Choi J.-H."/>
            <person name="Mockaitis K."/>
            <person name="Colbourne J."/>
            <person name="Pfrender M."/>
        </authorList>
    </citation>
    <scope>NUCLEOTIDE SEQUENCE [LARGE SCALE GENOMIC DNA]</scope>
    <source>
        <strain evidence="1 2">Xinb3</strain>
        <tissue evidence="1">Complete organism</tissue>
    </source>
</reference>
<proteinExistence type="predicted"/>
<dbReference type="AlphaFoldDB" id="A0A164VC00"/>
<sequence>MGGVKEIKTDKHTNSRKRFSLVSRPQEMGKQCPLISTTTAYSSRHDLYANSKRSRRNSPLGDVCHTVPSFSF</sequence>
<comment type="caution">
    <text evidence="1">The sequence shown here is derived from an EMBL/GenBank/DDBJ whole genome shotgun (WGS) entry which is preliminary data.</text>
</comment>